<dbReference type="Proteomes" id="UP000001340">
    <property type="component" value="Unassembled WGS sequence"/>
</dbReference>
<feature type="region of interest" description="Disordered" evidence="1">
    <location>
        <begin position="1"/>
        <end position="24"/>
    </location>
</feature>
<accession>A0A0E2D9L8</accession>
<dbReference type="EMBL" id="AHNR02000014">
    <property type="protein sequence ID" value="EKR56567.1"/>
    <property type="molecule type" value="Genomic_DNA"/>
</dbReference>
<dbReference type="AlphaFoldDB" id="A0A0E2D9L8"/>
<evidence type="ECO:0000313" key="2">
    <source>
        <dbReference type="EMBL" id="EKR56567.1"/>
    </source>
</evidence>
<protein>
    <submittedName>
        <fullName evidence="2">Uncharacterized protein</fullName>
    </submittedName>
</protein>
<comment type="caution">
    <text evidence="2">The sequence shown here is derived from an EMBL/GenBank/DDBJ whole genome shotgun (WGS) entry which is preliminary data.</text>
</comment>
<feature type="compositionally biased region" description="Basic residues" evidence="1">
    <location>
        <begin position="1"/>
        <end position="22"/>
    </location>
</feature>
<reference evidence="2 3" key="1">
    <citation type="submission" date="2012-10" db="EMBL/GenBank/DDBJ databases">
        <authorList>
            <person name="Harkins D.M."/>
            <person name="Durkin A.S."/>
            <person name="Brinkac L.M."/>
            <person name="Haft D.H."/>
            <person name="Selengut J.D."/>
            <person name="Sanka R."/>
            <person name="DePew J."/>
            <person name="Purushe J."/>
            <person name="Chanthongthip A."/>
            <person name="Lattana O."/>
            <person name="Phetsouvanh R."/>
            <person name="Newton P.N."/>
            <person name="Vinetz J.M."/>
            <person name="Sutton G.G."/>
            <person name="Nierman W.C."/>
            <person name="Fouts D.E."/>
        </authorList>
    </citation>
    <scope>NUCLEOTIDE SEQUENCE [LARGE SCALE GENOMIC DNA]</scope>
    <source>
        <strain evidence="2 3">UI 12758</strain>
    </source>
</reference>
<dbReference type="RefSeq" id="WP_001262254.1">
    <property type="nucleotide sequence ID" value="NZ_AHNR02000014.1"/>
</dbReference>
<sequence>MANAKKKTGKKPLSKNNTKTKSKVSYNAQSEANIELIRCEYVRGQKREDICRKFNISYKTLDNFIQKRGWTKHREEIVGKWREEFAVQIVTDKVAALARLNQEATELLDLLQEKLFDQKTSNVELSLLLKSRNLITRELLRSLCLPETIRQESSSGEENSQINIQIVSGVGEKPGTIEKLIGGIVRAESEEARE</sequence>
<gene>
    <name evidence="2" type="ORF">LEP1GSC105_4242</name>
</gene>
<name>A0A0E2D9L8_LEPIR</name>
<evidence type="ECO:0000313" key="3">
    <source>
        <dbReference type="Proteomes" id="UP000001340"/>
    </source>
</evidence>
<evidence type="ECO:0000256" key="1">
    <source>
        <dbReference type="SAM" id="MobiDB-lite"/>
    </source>
</evidence>
<organism evidence="2 3">
    <name type="scientific">Leptospira interrogans str. UI 12758</name>
    <dbReference type="NCBI Taxonomy" id="1049938"/>
    <lineage>
        <taxon>Bacteria</taxon>
        <taxon>Pseudomonadati</taxon>
        <taxon>Spirochaetota</taxon>
        <taxon>Spirochaetia</taxon>
        <taxon>Leptospirales</taxon>
        <taxon>Leptospiraceae</taxon>
        <taxon>Leptospira</taxon>
    </lineage>
</organism>
<proteinExistence type="predicted"/>